<feature type="compositionally biased region" description="Polar residues" evidence="1">
    <location>
        <begin position="114"/>
        <end position="127"/>
    </location>
</feature>
<evidence type="ECO:0008006" key="4">
    <source>
        <dbReference type="Google" id="ProtNLM"/>
    </source>
</evidence>
<dbReference type="PANTHER" id="PTHR21301:SF12">
    <property type="match status" value="1"/>
</dbReference>
<keyword evidence="3" id="KW-1185">Reference proteome</keyword>
<gene>
    <name evidence="2" type="ORF">FQN60_006058</name>
</gene>
<evidence type="ECO:0000313" key="3">
    <source>
        <dbReference type="Proteomes" id="UP000327493"/>
    </source>
</evidence>
<protein>
    <recommendedName>
        <fullName evidence="4">Reverse transcriptase domain-containing protein</fullName>
    </recommendedName>
</protein>
<name>A0A5J5CAF2_9PERO</name>
<dbReference type="EMBL" id="VOFY01002824">
    <property type="protein sequence ID" value="KAA8577459.1"/>
    <property type="molecule type" value="Genomic_DNA"/>
</dbReference>
<dbReference type="PANTHER" id="PTHR21301">
    <property type="entry name" value="REVERSE TRANSCRIPTASE"/>
    <property type="match status" value="1"/>
</dbReference>
<dbReference type="Proteomes" id="UP000327493">
    <property type="component" value="Unassembled WGS sequence"/>
</dbReference>
<feature type="region of interest" description="Disordered" evidence="1">
    <location>
        <begin position="108"/>
        <end position="127"/>
    </location>
</feature>
<sequence>MGRKYSPSYADIYLAHWEETAFHQLTIKPLLYFRYLDDIFSLWDNTEPTFLTFLDTLNSHHPKIKLKHTLQPITVEFLDTRVFFHSPGDQSKTLATKVYFKDTDRHALLPKPATTPSTRTEASSSPS</sequence>
<reference evidence="2 3" key="1">
    <citation type="submission" date="2019-08" db="EMBL/GenBank/DDBJ databases">
        <title>A chromosome-level genome assembly, high-density linkage maps, and genome scans reveal the genomic architecture of hybrid incompatibilities underlying speciation via character displacement in darters (Percidae: Etheostominae).</title>
        <authorList>
            <person name="Moran R.L."/>
            <person name="Catchen J.M."/>
            <person name="Fuller R.C."/>
        </authorList>
    </citation>
    <scope>NUCLEOTIDE SEQUENCE [LARGE SCALE GENOMIC DNA]</scope>
    <source>
        <strain evidence="2">EspeVRDwgs_2016</strain>
        <tissue evidence="2">Muscle</tissue>
    </source>
</reference>
<dbReference type="AlphaFoldDB" id="A0A5J5CAF2"/>
<proteinExistence type="predicted"/>
<comment type="caution">
    <text evidence="2">The sequence shown here is derived from an EMBL/GenBank/DDBJ whole genome shotgun (WGS) entry which is preliminary data.</text>
</comment>
<evidence type="ECO:0000256" key="1">
    <source>
        <dbReference type="SAM" id="MobiDB-lite"/>
    </source>
</evidence>
<evidence type="ECO:0000313" key="2">
    <source>
        <dbReference type="EMBL" id="KAA8577459.1"/>
    </source>
</evidence>
<organism evidence="2 3">
    <name type="scientific">Etheostoma spectabile</name>
    <name type="common">orangethroat darter</name>
    <dbReference type="NCBI Taxonomy" id="54343"/>
    <lineage>
        <taxon>Eukaryota</taxon>
        <taxon>Metazoa</taxon>
        <taxon>Chordata</taxon>
        <taxon>Craniata</taxon>
        <taxon>Vertebrata</taxon>
        <taxon>Euteleostomi</taxon>
        <taxon>Actinopterygii</taxon>
        <taxon>Neopterygii</taxon>
        <taxon>Teleostei</taxon>
        <taxon>Neoteleostei</taxon>
        <taxon>Acanthomorphata</taxon>
        <taxon>Eupercaria</taxon>
        <taxon>Perciformes</taxon>
        <taxon>Percoidei</taxon>
        <taxon>Percidae</taxon>
        <taxon>Etheostomatinae</taxon>
        <taxon>Etheostoma</taxon>
    </lineage>
</organism>
<accession>A0A5J5CAF2</accession>